<dbReference type="EMBL" id="EU971146">
    <property type="protein sequence ID" value="ACG43264.1"/>
    <property type="molecule type" value="mRNA"/>
</dbReference>
<dbReference type="AlphaFoldDB" id="B6U1N1"/>
<accession>B6U1N1</accession>
<reference evidence="2" key="1">
    <citation type="journal article" date="2009" name="Plant Mol. Biol.">
        <title>Insights into corn genes derived from large-scale cDNA sequencing.</title>
        <authorList>
            <person name="Alexandrov N.N."/>
            <person name="Brover V.V."/>
            <person name="Freidin S."/>
            <person name="Troukhan M.E."/>
            <person name="Tatarinova T.V."/>
            <person name="Zhang H."/>
            <person name="Swaller T.J."/>
            <person name="Lu Y.P."/>
            <person name="Bouck J."/>
            <person name="Flavell R.B."/>
            <person name="Feldmann K.A."/>
        </authorList>
    </citation>
    <scope>NUCLEOTIDE SEQUENCE</scope>
</reference>
<evidence type="ECO:0000313" key="2">
    <source>
        <dbReference type="EMBL" id="ACG43264.1"/>
    </source>
</evidence>
<proteinExistence type="evidence at transcript level"/>
<organism evidence="2">
    <name type="scientific">Zea mays</name>
    <name type="common">Maize</name>
    <dbReference type="NCBI Taxonomy" id="4577"/>
    <lineage>
        <taxon>Eukaryota</taxon>
        <taxon>Viridiplantae</taxon>
        <taxon>Streptophyta</taxon>
        <taxon>Embryophyta</taxon>
        <taxon>Tracheophyta</taxon>
        <taxon>Spermatophyta</taxon>
        <taxon>Magnoliopsida</taxon>
        <taxon>Liliopsida</taxon>
        <taxon>Poales</taxon>
        <taxon>Poaceae</taxon>
        <taxon>PACMAD clade</taxon>
        <taxon>Panicoideae</taxon>
        <taxon>Andropogonodae</taxon>
        <taxon>Andropogoneae</taxon>
        <taxon>Tripsacinae</taxon>
        <taxon>Zea</taxon>
    </lineage>
</organism>
<name>B6U1N1_MAIZE</name>
<protein>
    <submittedName>
        <fullName evidence="2">Uncharacterized protein</fullName>
    </submittedName>
</protein>
<evidence type="ECO:0000256" key="1">
    <source>
        <dbReference type="SAM" id="MobiDB-lite"/>
    </source>
</evidence>
<feature type="region of interest" description="Disordered" evidence="1">
    <location>
        <begin position="28"/>
        <end position="50"/>
    </location>
</feature>
<sequence>MMLVSIWTLNIGKDRLVGLSSEARTVRVIGPDGPRPGAGATPHLFTSGRSAPRAQTVCDGVEGLLLRSRPRSRLQEGILSWRRDPKVCLGVGRPPNMPLVDVGPKRGEDLRLREAKLGLN</sequence>